<name>A0A317CGI9_9GAMM</name>
<evidence type="ECO:0000313" key="2">
    <source>
        <dbReference type="Proteomes" id="UP000245539"/>
    </source>
</evidence>
<keyword evidence="2" id="KW-1185">Reference proteome</keyword>
<proteinExistence type="predicted"/>
<dbReference type="OrthoDB" id="6910161at2"/>
<reference evidence="1 2" key="1">
    <citation type="submission" date="2018-05" db="EMBL/GenBank/DDBJ databases">
        <title>Leucothrix arctica sp. nov., isolated from Arctic seawater.</title>
        <authorList>
            <person name="Choi A."/>
            <person name="Baek K."/>
        </authorList>
    </citation>
    <scope>NUCLEOTIDE SEQUENCE [LARGE SCALE GENOMIC DNA]</scope>
    <source>
        <strain evidence="1 2">JCM 18388</strain>
    </source>
</reference>
<dbReference type="RefSeq" id="WP_109837500.1">
    <property type="nucleotide sequence ID" value="NZ_QGKM01000023.1"/>
</dbReference>
<evidence type="ECO:0000313" key="1">
    <source>
        <dbReference type="EMBL" id="PWQ97684.1"/>
    </source>
</evidence>
<dbReference type="Proteomes" id="UP000245539">
    <property type="component" value="Unassembled WGS sequence"/>
</dbReference>
<gene>
    <name evidence="1" type="ORF">DKW60_09920</name>
</gene>
<protein>
    <submittedName>
        <fullName evidence="1">Uncharacterized protein</fullName>
    </submittedName>
</protein>
<sequence>MSAYVLPDEHISYLVSAAIQYQIIQDTPLEINRIGEVLLKENHKSVAYRYREKFDEEERYSFTFYRLETQWPQVLSACKCWNYQACEHPDFKQSEAYELYLRLVFSTISNIPEVNHTHWCIGSDVIEPAGFVIAAGMLELWRVTEVNE</sequence>
<dbReference type="AlphaFoldDB" id="A0A317CGI9"/>
<comment type="caution">
    <text evidence="1">The sequence shown here is derived from an EMBL/GenBank/DDBJ whole genome shotgun (WGS) entry which is preliminary data.</text>
</comment>
<accession>A0A317CGI9</accession>
<dbReference type="EMBL" id="QGKM01000023">
    <property type="protein sequence ID" value="PWQ97684.1"/>
    <property type="molecule type" value="Genomic_DNA"/>
</dbReference>
<organism evidence="1 2">
    <name type="scientific">Leucothrix pacifica</name>
    <dbReference type="NCBI Taxonomy" id="1247513"/>
    <lineage>
        <taxon>Bacteria</taxon>
        <taxon>Pseudomonadati</taxon>
        <taxon>Pseudomonadota</taxon>
        <taxon>Gammaproteobacteria</taxon>
        <taxon>Thiotrichales</taxon>
        <taxon>Thiotrichaceae</taxon>
        <taxon>Leucothrix</taxon>
    </lineage>
</organism>